<reference evidence="8 9" key="1">
    <citation type="submission" date="2018-06" db="EMBL/GenBank/DDBJ databases">
        <title>Draft Whole-Genome Sequence of the purple photosynthetic bacterium Rhodospeudomonas palustris XCP.</title>
        <authorList>
            <person name="Rayyan A."/>
            <person name="Meyer T.E."/>
            <person name="Kyndt J.A."/>
        </authorList>
    </citation>
    <scope>NUCLEOTIDE SEQUENCE [LARGE SCALE GENOMIC DNA]</scope>
    <source>
        <strain evidence="8 9">XCP</strain>
    </source>
</reference>
<dbReference type="Gene3D" id="3.40.50.12780">
    <property type="entry name" value="N-terminal domain of ligase-like"/>
    <property type="match status" value="1"/>
</dbReference>
<sequence>MTSLEATGGVPGPGRIGRVAIGDILRKSAKRFPNRIALTDGDRQVSYAELERDANRFANALVARGLKPGAKISTICNNSVEFVKALFGIHRAGLVWVPINTMLGPDDMSFILDHAGVKIAVIDDNLFGQPERRAALEARGIELIAVNLAGKAADTGLPIFDQLLEGQSEIEPDVAFDDRDLAMIIYTSGTTSRPKGAMHGHLAVVMAAMSNAIEMQLSRKDGITGQFPLFHCAAHVVLLSYFIVGGKMALMRGFDPVACMEAIQRDKLTVFIGLPLMYQVILDHPRRKEFDLSSLRCCIYTMAPMPRPLLERAIAELCPTFVQPSGQTEMYPATTMSQPDRQLERFGNYWGESTLVNETAIMDDAGNLLGVGEVGEIVHRGPNVMLGYYKDPEATEVARKFGWHHTGDLALIDEHGEVLFLDRKKDMIKSGGENVASVKIEETLLAHPAVMNAAVVGLPHPQWGEAVSGFVKLKPGAAATEAEIIEHCKKHLGGFQVPKLLRIVDDMPMTATGKLRKVELRSAFTDHFMLGQTG</sequence>
<evidence type="ECO:0000256" key="4">
    <source>
        <dbReference type="ARBA" id="ARBA00066616"/>
    </source>
</evidence>
<protein>
    <recommendedName>
        <fullName evidence="5">3-methylmercaptopropionyl-CoA ligase</fullName>
        <ecNumber evidence="4">6.2.1.44</ecNumber>
    </recommendedName>
</protein>
<evidence type="ECO:0000259" key="6">
    <source>
        <dbReference type="Pfam" id="PF00501"/>
    </source>
</evidence>
<comment type="caution">
    <text evidence="8">The sequence shown here is derived from an EMBL/GenBank/DDBJ whole genome shotgun (WGS) entry which is preliminary data.</text>
</comment>
<feature type="domain" description="AMP-binding enzyme C-terminal" evidence="7">
    <location>
        <begin position="439"/>
        <end position="514"/>
    </location>
</feature>
<dbReference type="FunFam" id="3.30.300.30:FF:000008">
    <property type="entry name" value="2,3-dihydroxybenzoate-AMP ligase"/>
    <property type="match status" value="1"/>
</dbReference>
<dbReference type="Gene3D" id="3.30.300.30">
    <property type="match status" value="1"/>
</dbReference>
<evidence type="ECO:0000259" key="7">
    <source>
        <dbReference type="Pfam" id="PF13193"/>
    </source>
</evidence>
<dbReference type="PANTHER" id="PTHR43767">
    <property type="entry name" value="LONG-CHAIN-FATTY-ACID--COA LIGASE"/>
    <property type="match status" value="1"/>
</dbReference>
<dbReference type="InterPro" id="IPR000873">
    <property type="entry name" value="AMP-dep_synth/lig_dom"/>
</dbReference>
<dbReference type="PROSITE" id="PS00455">
    <property type="entry name" value="AMP_BINDING"/>
    <property type="match status" value="1"/>
</dbReference>
<dbReference type="OrthoDB" id="9803968at2"/>
<feature type="domain" description="AMP-dependent synthetase/ligase" evidence="6">
    <location>
        <begin position="26"/>
        <end position="389"/>
    </location>
</feature>
<comment type="similarity">
    <text evidence="1">Belongs to the ATP-dependent AMP-binding enzyme family.</text>
</comment>
<dbReference type="Proteomes" id="UP000248134">
    <property type="component" value="Unassembled WGS sequence"/>
</dbReference>
<evidence type="ECO:0000313" key="9">
    <source>
        <dbReference type="Proteomes" id="UP000248134"/>
    </source>
</evidence>
<dbReference type="SUPFAM" id="SSF56801">
    <property type="entry name" value="Acetyl-CoA synthetase-like"/>
    <property type="match status" value="1"/>
</dbReference>
<dbReference type="InterPro" id="IPR045851">
    <property type="entry name" value="AMP-bd_C_sf"/>
</dbReference>
<dbReference type="InterPro" id="IPR025110">
    <property type="entry name" value="AMP-bd_C"/>
</dbReference>
<dbReference type="Pfam" id="PF13193">
    <property type="entry name" value="AMP-binding_C"/>
    <property type="match status" value="1"/>
</dbReference>
<accession>A0A323ULG8</accession>
<evidence type="ECO:0000256" key="2">
    <source>
        <dbReference type="ARBA" id="ARBA00022598"/>
    </source>
</evidence>
<evidence type="ECO:0000256" key="3">
    <source>
        <dbReference type="ARBA" id="ARBA00051915"/>
    </source>
</evidence>
<dbReference type="RefSeq" id="WP_110785045.1">
    <property type="nucleotide sequence ID" value="NZ_QKQS01000008.1"/>
</dbReference>
<name>A0A323ULG8_RHOPL</name>
<dbReference type="AlphaFoldDB" id="A0A323ULG8"/>
<dbReference type="InterPro" id="IPR042099">
    <property type="entry name" value="ANL_N_sf"/>
</dbReference>
<dbReference type="GO" id="GO:0016877">
    <property type="term" value="F:ligase activity, forming carbon-sulfur bonds"/>
    <property type="evidence" value="ECO:0007669"/>
    <property type="project" value="UniProtKB-ARBA"/>
</dbReference>
<evidence type="ECO:0000256" key="5">
    <source>
        <dbReference type="ARBA" id="ARBA00067668"/>
    </source>
</evidence>
<organism evidence="8 9">
    <name type="scientific">Rhodopseudomonas palustris</name>
    <dbReference type="NCBI Taxonomy" id="1076"/>
    <lineage>
        <taxon>Bacteria</taxon>
        <taxon>Pseudomonadati</taxon>
        <taxon>Pseudomonadota</taxon>
        <taxon>Alphaproteobacteria</taxon>
        <taxon>Hyphomicrobiales</taxon>
        <taxon>Nitrobacteraceae</taxon>
        <taxon>Rhodopseudomonas</taxon>
    </lineage>
</organism>
<evidence type="ECO:0000313" key="8">
    <source>
        <dbReference type="EMBL" id="PZA12963.1"/>
    </source>
</evidence>
<dbReference type="EMBL" id="QKQS01000008">
    <property type="protein sequence ID" value="PZA12963.1"/>
    <property type="molecule type" value="Genomic_DNA"/>
</dbReference>
<dbReference type="PANTHER" id="PTHR43767:SF7">
    <property type="entry name" value="MEDIUM_LONG-CHAIN-FATTY-ACID--COA LIGASE FADD8"/>
    <property type="match status" value="1"/>
</dbReference>
<gene>
    <name evidence="8" type="ORF">DNX69_05690</name>
</gene>
<dbReference type="InterPro" id="IPR050237">
    <property type="entry name" value="ATP-dep_AMP-bd_enzyme"/>
</dbReference>
<dbReference type="Pfam" id="PF00501">
    <property type="entry name" value="AMP-binding"/>
    <property type="match status" value="1"/>
</dbReference>
<dbReference type="InterPro" id="IPR020845">
    <property type="entry name" value="AMP-binding_CS"/>
</dbReference>
<evidence type="ECO:0000256" key="1">
    <source>
        <dbReference type="ARBA" id="ARBA00006432"/>
    </source>
</evidence>
<keyword evidence="2" id="KW-0436">Ligase</keyword>
<comment type="catalytic activity">
    <reaction evidence="3">
        <text>3-(methylsulfanyl)propanoate + ATP + CoA = 3-(methylsulfanyl)propanoyl-CoA + AMP + diphosphate</text>
        <dbReference type="Rhea" id="RHEA:43052"/>
        <dbReference type="ChEBI" id="CHEBI:30616"/>
        <dbReference type="ChEBI" id="CHEBI:33019"/>
        <dbReference type="ChEBI" id="CHEBI:49016"/>
        <dbReference type="ChEBI" id="CHEBI:57287"/>
        <dbReference type="ChEBI" id="CHEBI:82815"/>
        <dbReference type="ChEBI" id="CHEBI:456215"/>
        <dbReference type="EC" id="6.2.1.44"/>
    </reaction>
    <physiologicalReaction direction="left-to-right" evidence="3">
        <dbReference type="Rhea" id="RHEA:43053"/>
    </physiologicalReaction>
</comment>
<proteinExistence type="inferred from homology"/>
<dbReference type="EC" id="6.2.1.44" evidence="4"/>